<feature type="chain" id="PRO_5042261636" description="Serine aminopeptidase S33 domain-containing protein" evidence="1">
    <location>
        <begin position="21"/>
        <end position="400"/>
    </location>
</feature>
<feature type="signal peptide" evidence="1">
    <location>
        <begin position="1"/>
        <end position="20"/>
    </location>
</feature>
<dbReference type="EMBL" id="JAUTXT010000044">
    <property type="protein sequence ID" value="KAK3671366.1"/>
    <property type="molecule type" value="Genomic_DNA"/>
</dbReference>
<evidence type="ECO:0000259" key="2">
    <source>
        <dbReference type="Pfam" id="PF12146"/>
    </source>
</evidence>
<dbReference type="SUPFAM" id="SSF53474">
    <property type="entry name" value="alpha/beta-Hydrolases"/>
    <property type="match status" value="1"/>
</dbReference>
<dbReference type="InterPro" id="IPR029058">
    <property type="entry name" value="AB_hydrolase_fold"/>
</dbReference>
<dbReference type="InterPro" id="IPR022742">
    <property type="entry name" value="Hydrolase_4"/>
</dbReference>
<dbReference type="Gene3D" id="3.40.50.1820">
    <property type="entry name" value="alpha/beta hydrolase"/>
    <property type="match status" value="1"/>
</dbReference>
<feature type="domain" description="Serine aminopeptidase S33" evidence="2">
    <location>
        <begin position="148"/>
        <end position="250"/>
    </location>
</feature>
<reference evidence="3" key="1">
    <citation type="submission" date="2023-07" db="EMBL/GenBank/DDBJ databases">
        <title>Black Yeasts Isolated from many extreme environments.</title>
        <authorList>
            <person name="Coleine C."/>
            <person name="Stajich J.E."/>
            <person name="Selbmann L."/>
        </authorList>
    </citation>
    <scope>NUCLEOTIDE SEQUENCE</scope>
    <source>
        <strain evidence="3">CCFEE 5485</strain>
    </source>
</reference>
<dbReference type="Proteomes" id="UP001274830">
    <property type="component" value="Unassembled WGS sequence"/>
</dbReference>
<dbReference type="AlphaFoldDB" id="A0AAE0WIW0"/>
<gene>
    <name evidence="3" type="ORF">LTR78_008827</name>
</gene>
<evidence type="ECO:0000313" key="3">
    <source>
        <dbReference type="EMBL" id="KAK3671366.1"/>
    </source>
</evidence>
<accession>A0AAE0WIW0</accession>
<keyword evidence="1" id="KW-0732">Signal</keyword>
<dbReference type="Pfam" id="PF12146">
    <property type="entry name" value="Hydrolase_4"/>
    <property type="match status" value="1"/>
</dbReference>
<name>A0AAE0WIW0_9PEZI</name>
<evidence type="ECO:0000313" key="4">
    <source>
        <dbReference type="Proteomes" id="UP001274830"/>
    </source>
</evidence>
<protein>
    <recommendedName>
        <fullName evidence="2">Serine aminopeptidase S33 domain-containing protein</fullName>
    </recommendedName>
</protein>
<organism evidence="3 4">
    <name type="scientific">Recurvomyces mirabilis</name>
    <dbReference type="NCBI Taxonomy" id="574656"/>
    <lineage>
        <taxon>Eukaryota</taxon>
        <taxon>Fungi</taxon>
        <taxon>Dikarya</taxon>
        <taxon>Ascomycota</taxon>
        <taxon>Pezizomycotina</taxon>
        <taxon>Dothideomycetes</taxon>
        <taxon>Dothideomycetidae</taxon>
        <taxon>Mycosphaerellales</taxon>
        <taxon>Teratosphaeriaceae</taxon>
        <taxon>Recurvomyces</taxon>
    </lineage>
</organism>
<comment type="caution">
    <text evidence="3">The sequence shown here is derived from an EMBL/GenBank/DDBJ whole genome shotgun (WGS) entry which is preliminary data.</text>
</comment>
<evidence type="ECO:0000256" key="1">
    <source>
        <dbReference type="SAM" id="SignalP"/>
    </source>
</evidence>
<proteinExistence type="predicted"/>
<keyword evidence="4" id="KW-1185">Reference proteome</keyword>
<sequence>MWTPYTSAALFCAFSSHAAGCPPDPYNGTAADGTVALTQPYYPTTADCVEYNILVSVSYERAIFNFTHWEDNYALEQFFADVTTRPSAGFPGIVSGTELTQANYTIAASFCTPKKPNGKEKNVILATHGIGPAREHWNSSYQPKEYSFVQYAVEKGFSVFFYDRVGCGDSSVESGYVTQLNTHIAVLQELSKVVRSGQYTGAVGQPSKVILQGFSFGSYIVHNAIAATPEIADAVVLTAIGLNLTLGINANGLVRSFVNRIASLQNPQRFGELDTGYWSWVDKYALAENYFRYPYYDPGAVDFVESTKAPYSVAEFLTFPTVADASNFTGAALAITAETDYIVCDGYCPGVFDEPGRTYYKNAKPFVPYLHPDCSHHLNFHHNATGAFGVITDFLAENVF</sequence>